<dbReference type="InterPro" id="IPR013325">
    <property type="entry name" value="RNA_pol_sigma_r2"/>
</dbReference>
<organism evidence="8 9">
    <name type="scientific">Nocardioides marinquilinus</name>
    <dbReference type="NCBI Taxonomy" id="1210400"/>
    <lineage>
        <taxon>Bacteria</taxon>
        <taxon>Bacillati</taxon>
        <taxon>Actinomycetota</taxon>
        <taxon>Actinomycetes</taxon>
        <taxon>Propionibacteriales</taxon>
        <taxon>Nocardioidaceae</taxon>
        <taxon>Nocardioides</taxon>
    </lineage>
</organism>
<keyword evidence="2" id="KW-0805">Transcription regulation</keyword>
<dbReference type="NCBIfam" id="TIGR02937">
    <property type="entry name" value="sigma70-ECF"/>
    <property type="match status" value="1"/>
</dbReference>
<accession>A0ABP9P7H0</accession>
<evidence type="ECO:0000256" key="1">
    <source>
        <dbReference type="ARBA" id="ARBA00010641"/>
    </source>
</evidence>
<dbReference type="InterPro" id="IPR013324">
    <property type="entry name" value="RNA_pol_sigma_r3/r4-like"/>
</dbReference>
<keyword evidence="4" id="KW-0238">DNA-binding</keyword>
<gene>
    <name evidence="8" type="ORF">GCM10023340_04940</name>
</gene>
<comment type="similarity">
    <text evidence="1">Belongs to the sigma-70 factor family. ECF subfamily.</text>
</comment>
<dbReference type="InterPro" id="IPR036388">
    <property type="entry name" value="WH-like_DNA-bd_sf"/>
</dbReference>
<evidence type="ECO:0000259" key="6">
    <source>
        <dbReference type="Pfam" id="PF04542"/>
    </source>
</evidence>
<dbReference type="PANTHER" id="PTHR43133">
    <property type="entry name" value="RNA POLYMERASE ECF-TYPE SIGMA FACTO"/>
    <property type="match status" value="1"/>
</dbReference>
<dbReference type="InterPro" id="IPR014284">
    <property type="entry name" value="RNA_pol_sigma-70_dom"/>
</dbReference>
<dbReference type="PANTHER" id="PTHR43133:SF50">
    <property type="entry name" value="ECF RNA POLYMERASE SIGMA FACTOR SIGM"/>
    <property type="match status" value="1"/>
</dbReference>
<comment type="caution">
    <text evidence="8">The sequence shown here is derived from an EMBL/GenBank/DDBJ whole genome shotgun (WGS) entry which is preliminary data.</text>
</comment>
<dbReference type="EMBL" id="BAABKG010000001">
    <property type="protein sequence ID" value="GAA5142063.1"/>
    <property type="molecule type" value="Genomic_DNA"/>
</dbReference>
<dbReference type="InterPro" id="IPR039425">
    <property type="entry name" value="RNA_pol_sigma-70-like"/>
</dbReference>
<dbReference type="Pfam" id="PF04542">
    <property type="entry name" value="Sigma70_r2"/>
    <property type="match status" value="1"/>
</dbReference>
<evidence type="ECO:0000256" key="5">
    <source>
        <dbReference type="ARBA" id="ARBA00023163"/>
    </source>
</evidence>
<sequence>MVMDDRTADFTAYASGRWASLVRSAVMLGCSQPDAEDLAQTALVKAWTHWPKVRQAAEPDAYVYRIMVNALSTSRRRRWHGERPTERLDVEPDGDDQEAGIVLRHAVVDALRALSPDQRQVLVLRFVADLSERATAEVLGVAVGTVKSRTSRALAALDPAPLADHAGGES</sequence>
<evidence type="ECO:0000313" key="9">
    <source>
        <dbReference type="Proteomes" id="UP001500221"/>
    </source>
</evidence>
<keyword evidence="3" id="KW-0731">Sigma factor</keyword>
<protein>
    <submittedName>
        <fullName evidence="8">SigE family RNA polymerase sigma factor</fullName>
    </submittedName>
</protein>
<dbReference type="Gene3D" id="1.10.1740.10">
    <property type="match status" value="1"/>
</dbReference>
<dbReference type="CDD" id="cd06171">
    <property type="entry name" value="Sigma70_r4"/>
    <property type="match status" value="1"/>
</dbReference>
<dbReference type="NCBIfam" id="TIGR02983">
    <property type="entry name" value="SigE-fam_strep"/>
    <property type="match status" value="1"/>
</dbReference>
<evidence type="ECO:0000256" key="2">
    <source>
        <dbReference type="ARBA" id="ARBA00023015"/>
    </source>
</evidence>
<dbReference type="Proteomes" id="UP001500221">
    <property type="component" value="Unassembled WGS sequence"/>
</dbReference>
<dbReference type="SUPFAM" id="SSF88659">
    <property type="entry name" value="Sigma3 and sigma4 domains of RNA polymerase sigma factors"/>
    <property type="match status" value="1"/>
</dbReference>
<dbReference type="InterPro" id="IPR013249">
    <property type="entry name" value="RNA_pol_sigma70_r4_t2"/>
</dbReference>
<evidence type="ECO:0000313" key="8">
    <source>
        <dbReference type="EMBL" id="GAA5142063.1"/>
    </source>
</evidence>
<keyword evidence="9" id="KW-1185">Reference proteome</keyword>
<evidence type="ECO:0000256" key="3">
    <source>
        <dbReference type="ARBA" id="ARBA00023082"/>
    </source>
</evidence>
<keyword evidence="5" id="KW-0804">Transcription</keyword>
<dbReference type="Gene3D" id="1.10.10.10">
    <property type="entry name" value="Winged helix-like DNA-binding domain superfamily/Winged helix DNA-binding domain"/>
    <property type="match status" value="1"/>
</dbReference>
<evidence type="ECO:0000259" key="7">
    <source>
        <dbReference type="Pfam" id="PF08281"/>
    </source>
</evidence>
<feature type="domain" description="RNA polymerase sigma-70 region 2" evidence="6">
    <location>
        <begin position="28"/>
        <end position="79"/>
    </location>
</feature>
<dbReference type="InterPro" id="IPR014325">
    <property type="entry name" value="RNA_pol_sigma-E_actinobac"/>
</dbReference>
<reference evidence="9" key="1">
    <citation type="journal article" date="2019" name="Int. J. Syst. Evol. Microbiol.">
        <title>The Global Catalogue of Microorganisms (GCM) 10K type strain sequencing project: providing services to taxonomists for standard genome sequencing and annotation.</title>
        <authorList>
            <consortium name="The Broad Institute Genomics Platform"/>
            <consortium name="The Broad Institute Genome Sequencing Center for Infectious Disease"/>
            <person name="Wu L."/>
            <person name="Ma J."/>
        </authorList>
    </citation>
    <scope>NUCLEOTIDE SEQUENCE [LARGE SCALE GENOMIC DNA]</scope>
    <source>
        <strain evidence="9">JCM 18459</strain>
    </source>
</reference>
<evidence type="ECO:0000256" key="4">
    <source>
        <dbReference type="ARBA" id="ARBA00023125"/>
    </source>
</evidence>
<dbReference type="InterPro" id="IPR007627">
    <property type="entry name" value="RNA_pol_sigma70_r2"/>
</dbReference>
<proteinExistence type="inferred from homology"/>
<dbReference type="Pfam" id="PF08281">
    <property type="entry name" value="Sigma70_r4_2"/>
    <property type="match status" value="1"/>
</dbReference>
<name>A0ABP9P7H0_9ACTN</name>
<feature type="domain" description="RNA polymerase sigma factor 70 region 4 type 2" evidence="7">
    <location>
        <begin position="105"/>
        <end position="157"/>
    </location>
</feature>
<dbReference type="SUPFAM" id="SSF88946">
    <property type="entry name" value="Sigma2 domain of RNA polymerase sigma factors"/>
    <property type="match status" value="1"/>
</dbReference>